<organism evidence="2 3">
    <name type="scientific">Dryococelus australis</name>
    <dbReference type="NCBI Taxonomy" id="614101"/>
    <lineage>
        <taxon>Eukaryota</taxon>
        <taxon>Metazoa</taxon>
        <taxon>Ecdysozoa</taxon>
        <taxon>Arthropoda</taxon>
        <taxon>Hexapoda</taxon>
        <taxon>Insecta</taxon>
        <taxon>Pterygota</taxon>
        <taxon>Neoptera</taxon>
        <taxon>Polyneoptera</taxon>
        <taxon>Phasmatodea</taxon>
        <taxon>Verophasmatodea</taxon>
        <taxon>Anareolatae</taxon>
        <taxon>Phasmatidae</taxon>
        <taxon>Eurycanthinae</taxon>
        <taxon>Dryococelus</taxon>
    </lineage>
</organism>
<proteinExistence type="predicted"/>
<keyword evidence="3" id="KW-1185">Reference proteome</keyword>
<evidence type="ECO:0000313" key="2">
    <source>
        <dbReference type="EMBL" id="KAJ8880127.1"/>
    </source>
</evidence>
<protein>
    <submittedName>
        <fullName evidence="2">Uncharacterized protein</fullName>
    </submittedName>
</protein>
<evidence type="ECO:0000313" key="3">
    <source>
        <dbReference type="Proteomes" id="UP001159363"/>
    </source>
</evidence>
<dbReference type="EMBL" id="JARBHB010000006">
    <property type="protein sequence ID" value="KAJ8880127.1"/>
    <property type="molecule type" value="Genomic_DNA"/>
</dbReference>
<feature type="compositionally biased region" description="Basic and acidic residues" evidence="1">
    <location>
        <begin position="47"/>
        <end position="69"/>
    </location>
</feature>
<evidence type="ECO:0000256" key="1">
    <source>
        <dbReference type="SAM" id="MobiDB-lite"/>
    </source>
</evidence>
<reference evidence="2 3" key="1">
    <citation type="submission" date="2023-02" db="EMBL/GenBank/DDBJ databases">
        <title>LHISI_Scaffold_Assembly.</title>
        <authorList>
            <person name="Stuart O.P."/>
            <person name="Cleave R."/>
            <person name="Magrath M.J.L."/>
            <person name="Mikheyev A.S."/>
        </authorList>
    </citation>
    <scope>NUCLEOTIDE SEQUENCE [LARGE SCALE GENOMIC DNA]</scope>
    <source>
        <strain evidence="2">Daus_M_001</strain>
        <tissue evidence="2">Leg muscle</tissue>
    </source>
</reference>
<comment type="caution">
    <text evidence="2">The sequence shown here is derived from an EMBL/GenBank/DDBJ whole genome shotgun (WGS) entry which is preliminary data.</text>
</comment>
<dbReference type="Proteomes" id="UP001159363">
    <property type="component" value="Chromosome 5"/>
</dbReference>
<feature type="region of interest" description="Disordered" evidence="1">
    <location>
        <begin position="47"/>
        <end position="116"/>
    </location>
</feature>
<sequence>MEGEAISSYPPLFCQMIHDVVTECRGRLPLGDKERVIKEEYLKSRQEECTDERSQLQKDKKSVPMKEEEQYNVTRKTKLLHKNGESKDEDESLRNVSEYPRLGATSDGVREESVTSDGVREESAIVNIKCPSSAKYMFFRRGFTARKLKFLCKENNTSRLKEEHPYFYKVQVMGQSPLPAVLVEFILYLSSPCPLSTDSWATPQYESALIIVGLFTHTVETHGVIVILERDMSNNTCVNTLIVRGSDISRQDTVQSSTGWYGFFDWLKHVGAMSELRNPEWLGQMRKRHQQPIDMYCAVYTAIVSRDSNYRDILSPCKRDLTLRLTASVNTARASPPHAAITVARHDATGATRRDKENSR</sequence>
<accession>A0ABQ9H752</accession>
<name>A0ABQ9H752_9NEOP</name>
<gene>
    <name evidence="2" type="ORF">PR048_016590</name>
</gene>